<protein>
    <submittedName>
        <fullName evidence="1">Uncharacterized protein</fullName>
    </submittedName>
</protein>
<evidence type="ECO:0000313" key="2">
    <source>
        <dbReference type="Proteomes" id="UP000821865"/>
    </source>
</evidence>
<dbReference type="Proteomes" id="UP000821865">
    <property type="component" value="Chromosome 6"/>
</dbReference>
<proteinExistence type="predicted"/>
<sequence length="127" mass="14723">MQNDEPMDYNYGATSNTCAPNADENPAAWEHLDNDSNKENELDRPAREPSPRPPRGRMAPLERALSSENDVSIAFLWEEHKTRLRLMEEEHKDNLQKGNEEHKIKMEILQVQKQVELAKLTAMNERV</sequence>
<gene>
    <name evidence="1" type="ORF">HPB49_000133</name>
</gene>
<dbReference type="EMBL" id="CM023475">
    <property type="protein sequence ID" value="KAH7944761.1"/>
    <property type="molecule type" value="Genomic_DNA"/>
</dbReference>
<keyword evidence="2" id="KW-1185">Reference proteome</keyword>
<reference evidence="1" key="1">
    <citation type="submission" date="2020-05" db="EMBL/GenBank/DDBJ databases">
        <title>Large-scale comparative analyses of tick genomes elucidate their genetic diversity and vector capacities.</title>
        <authorList>
            <person name="Jia N."/>
            <person name="Wang J."/>
            <person name="Shi W."/>
            <person name="Du L."/>
            <person name="Sun Y."/>
            <person name="Zhan W."/>
            <person name="Jiang J."/>
            <person name="Wang Q."/>
            <person name="Zhang B."/>
            <person name="Ji P."/>
            <person name="Sakyi L.B."/>
            <person name="Cui X."/>
            <person name="Yuan T."/>
            <person name="Jiang B."/>
            <person name="Yang W."/>
            <person name="Lam T.T.-Y."/>
            <person name="Chang Q."/>
            <person name="Ding S."/>
            <person name="Wang X."/>
            <person name="Zhu J."/>
            <person name="Ruan X."/>
            <person name="Zhao L."/>
            <person name="Wei J."/>
            <person name="Que T."/>
            <person name="Du C."/>
            <person name="Cheng J."/>
            <person name="Dai P."/>
            <person name="Han X."/>
            <person name="Huang E."/>
            <person name="Gao Y."/>
            <person name="Liu J."/>
            <person name="Shao H."/>
            <person name="Ye R."/>
            <person name="Li L."/>
            <person name="Wei W."/>
            <person name="Wang X."/>
            <person name="Wang C."/>
            <person name="Yang T."/>
            <person name="Huo Q."/>
            <person name="Li W."/>
            <person name="Guo W."/>
            <person name="Chen H."/>
            <person name="Zhou L."/>
            <person name="Ni X."/>
            <person name="Tian J."/>
            <person name="Zhou Y."/>
            <person name="Sheng Y."/>
            <person name="Liu T."/>
            <person name="Pan Y."/>
            <person name="Xia L."/>
            <person name="Li J."/>
            <person name="Zhao F."/>
            <person name="Cao W."/>
        </authorList>
    </citation>
    <scope>NUCLEOTIDE SEQUENCE</scope>
    <source>
        <strain evidence="1">Dsil-2018</strain>
    </source>
</reference>
<comment type="caution">
    <text evidence="1">The sequence shown here is derived from an EMBL/GenBank/DDBJ whole genome shotgun (WGS) entry which is preliminary data.</text>
</comment>
<accession>A0ACB8CIH6</accession>
<name>A0ACB8CIH6_DERSI</name>
<evidence type="ECO:0000313" key="1">
    <source>
        <dbReference type="EMBL" id="KAH7944761.1"/>
    </source>
</evidence>
<organism evidence="1 2">
    <name type="scientific">Dermacentor silvarum</name>
    <name type="common">Tick</name>
    <dbReference type="NCBI Taxonomy" id="543639"/>
    <lineage>
        <taxon>Eukaryota</taxon>
        <taxon>Metazoa</taxon>
        <taxon>Ecdysozoa</taxon>
        <taxon>Arthropoda</taxon>
        <taxon>Chelicerata</taxon>
        <taxon>Arachnida</taxon>
        <taxon>Acari</taxon>
        <taxon>Parasitiformes</taxon>
        <taxon>Ixodida</taxon>
        <taxon>Ixodoidea</taxon>
        <taxon>Ixodidae</taxon>
        <taxon>Rhipicephalinae</taxon>
        <taxon>Dermacentor</taxon>
    </lineage>
</organism>